<evidence type="ECO:0000256" key="6">
    <source>
        <dbReference type="PIRSR" id="PIRSR602129-50"/>
    </source>
</evidence>
<comment type="cofactor">
    <cofactor evidence="1 6 7">
        <name>pyridoxal 5'-phosphate</name>
        <dbReference type="ChEBI" id="CHEBI:597326"/>
    </cofactor>
</comment>
<gene>
    <name evidence="9" type="primary">HDC</name>
    <name evidence="9" type="ORF">BLAG_LOCUS647</name>
</gene>
<reference evidence="9" key="1">
    <citation type="submission" date="2022-01" db="EMBL/GenBank/DDBJ databases">
        <authorList>
            <person name="Braso-Vives M."/>
        </authorList>
    </citation>
    <scope>NUCLEOTIDE SEQUENCE</scope>
</reference>
<comment type="similarity">
    <text evidence="2 7">Belongs to the group II decarboxylase family.</text>
</comment>
<dbReference type="GO" id="GO:0005737">
    <property type="term" value="C:cytoplasm"/>
    <property type="evidence" value="ECO:0007669"/>
    <property type="project" value="TreeGrafter"/>
</dbReference>
<dbReference type="Gene3D" id="3.90.1150.10">
    <property type="entry name" value="Aspartate Aminotransferase, domain 1"/>
    <property type="match status" value="1"/>
</dbReference>
<dbReference type="GO" id="GO:0019752">
    <property type="term" value="P:carboxylic acid metabolic process"/>
    <property type="evidence" value="ECO:0007669"/>
    <property type="project" value="InterPro"/>
</dbReference>
<dbReference type="PANTHER" id="PTHR11999:SF70">
    <property type="entry name" value="MIP05841P"/>
    <property type="match status" value="1"/>
</dbReference>
<dbReference type="PANTHER" id="PTHR11999">
    <property type="entry name" value="GROUP II PYRIDOXAL-5-PHOSPHATE DECARBOXYLASE"/>
    <property type="match status" value="1"/>
</dbReference>
<proteinExistence type="inferred from homology"/>
<dbReference type="GO" id="GO:0016831">
    <property type="term" value="F:carboxy-lyase activity"/>
    <property type="evidence" value="ECO:0007669"/>
    <property type="project" value="UniProtKB-KW"/>
</dbReference>
<organism evidence="9 10">
    <name type="scientific">Branchiostoma lanceolatum</name>
    <name type="common">Common lancelet</name>
    <name type="synonym">Amphioxus lanceolatum</name>
    <dbReference type="NCBI Taxonomy" id="7740"/>
    <lineage>
        <taxon>Eukaryota</taxon>
        <taxon>Metazoa</taxon>
        <taxon>Chordata</taxon>
        <taxon>Cephalochordata</taxon>
        <taxon>Leptocardii</taxon>
        <taxon>Amphioxiformes</taxon>
        <taxon>Branchiostomatidae</taxon>
        <taxon>Branchiostoma</taxon>
    </lineage>
</organism>
<evidence type="ECO:0000256" key="1">
    <source>
        <dbReference type="ARBA" id="ARBA00001933"/>
    </source>
</evidence>
<evidence type="ECO:0000313" key="10">
    <source>
        <dbReference type="Proteomes" id="UP000838412"/>
    </source>
</evidence>
<evidence type="ECO:0000313" key="9">
    <source>
        <dbReference type="EMBL" id="CAH1228394.1"/>
    </source>
</evidence>
<dbReference type="InterPro" id="IPR015421">
    <property type="entry name" value="PyrdxlP-dep_Trfase_major"/>
</dbReference>
<dbReference type="GO" id="GO:0042423">
    <property type="term" value="P:catecholamine biosynthetic process"/>
    <property type="evidence" value="ECO:0007669"/>
    <property type="project" value="UniProtKB-KW"/>
</dbReference>
<dbReference type="AlphaFoldDB" id="A0A8J9VXQ9"/>
<evidence type="ECO:0000256" key="5">
    <source>
        <dbReference type="ARBA" id="ARBA00023239"/>
    </source>
</evidence>
<evidence type="ECO:0000256" key="8">
    <source>
        <dbReference type="SAM" id="MobiDB-lite"/>
    </source>
</evidence>
<sequence>MPVIPAVFAMPTLTKGVKDLRENLLDLREKTERLDVSESRRKELLDGVSNFAGKALDKLQEGETAVYSGAGDTNNNTDSKGIRSSPIQDEPLDLDNILDLYGTHIEGRGLRAGHGGHMAYVPSNGVFPAALGDFLADTLCTYAGRAYESPGGVDMNNMLLEWMAEVFGYPEGFQGNLTSGGSAATVIAMATARDSRKGLRARDFHRVVVYVSELTHHCIRKALHTIGLGEAIVRDIPVDSRWKMDVKALETSVKNDVQQDGLIPFAVVATVGTTDVGSVDPVDAIADVAERHGLWLHVDAAYGGFFALCEETRPLFRGVERSDSIIVDPHKGLNVPYGSGVVLVRNGQKLHLSNTAHKQGSYLYHPRIHSGVNDTQVSPCDLSFELSTHFRGPRMWFPLKLFGVETFRSMLTEKLQLVKYFYHIVEDIPGFEVLQEPELSVVAFRYRNPPCGLDANGFNKRLLEEMIQDGGVYLSSTTLKGTFYLRICVLGFRTHIEHVELCLEILQKSLRKLKGCLKLSNESLVKRL</sequence>
<evidence type="ECO:0000256" key="2">
    <source>
        <dbReference type="ARBA" id="ARBA00009533"/>
    </source>
</evidence>
<dbReference type="InterPro" id="IPR010977">
    <property type="entry name" value="Aromatic_deC"/>
</dbReference>
<evidence type="ECO:0000256" key="4">
    <source>
        <dbReference type="ARBA" id="ARBA00022898"/>
    </source>
</evidence>
<evidence type="ECO:0000256" key="3">
    <source>
        <dbReference type="ARBA" id="ARBA00022793"/>
    </source>
</evidence>
<keyword evidence="4 6" id="KW-0663">Pyridoxal phosphate</keyword>
<dbReference type="Proteomes" id="UP000838412">
    <property type="component" value="Chromosome 1"/>
</dbReference>
<dbReference type="EMBL" id="OV696686">
    <property type="protein sequence ID" value="CAH1228394.1"/>
    <property type="molecule type" value="Genomic_DNA"/>
</dbReference>
<dbReference type="InterPro" id="IPR015424">
    <property type="entry name" value="PyrdxlP-dep_Trfase"/>
</dbReference>
<keyword evidence="3" id="KW-0210">Decarboxylase</keyword>
<dbReference type="Pfam" id="PF00282">
    <property type="entry name" value="Pyridoxal_deC"/>
    <property type="match status" value="1"/>
</dbReference>
<dbReference type="InterPro" id="IPR002129">
    <property type="entry name" value="PyrdxlP-dep_de-COase"/>
</dbReference>
<evidence type="ECO:0000256" key="7">
    <source>
        <dbReference type="RuleBase" id="RU000382"/>
    </source>
</evidence>
<feature type="region of interest" description="Disordered" evidence="8">
    <location>
        <begin position="67"/>
        <end position="88"/>
    </location>
</feature>
<dbReference type="OrthoDB" id="2161780at2759"/>
<keyword evidence="5 7" id="KW-0456">Lyase</keyword>
<feature type="modified residue" description="N6-(pyridoxal phosphate)lysine" evidence="6">
    <location>
        <position position="331"/>
    </location>
</feature>
<name>A0A8J9VXQ9_BRALA</name>
<dbReference type="GO" id="GO:0030170">
    <property type="term" value="F:pyridoxal phosphate binding"/>
    <property type="evidence" value="ECO:0007669"/>
    <property type="project" value="InterPro"/>
</dbReference>
<protein>
    <submittedName>
        <fullName evidence="9">HDC protein</fullName>
    </submittedName>
</protein>
<dbReference type="GO" id="GO:0006520">
    <property type="term" value="P:amino acid metabolic process"/>
    <property type="evidence" value="ECO:0007669"/>
    <property type="project" value="InterPro"/>
</dbReference>
<dbReference type="InterPro" id="IPR015422">
    <property type="entry name" value="PyrdxlP-dep_Trfase_small"/>
</dbReference>
<accession>A0A8J9VXQ9</accession>
<keyword evidence="10" id="KW-1185">Reference proteome</keyword>
<dbReference type="Gene3D" id="3.40.640.10">
    <property type="entry name" value="Type I PLP-dependent aspartate aminotransferase-like (Major domain)"/>
    <property type="match status" value="1"/>
</dbReference>
<dbReference type="SUPFAM" id="SSF53383">
    <property type="entry name" value="PLP-dependent transferases"/>
    <property type="match status" value="1"/>
</dbReference>
<dbReference type="PRINTS" id="PR00800">
    <property type="entry name" value="YHDCRBOXLASE"/>
</dbReference>